<evidence type="ECO:0008006" key="6">
    <source>
        <dbReference type="Google" id="ProtNLM"/>
    </source>
</evidence>
<protein>
    <recommendedName>
        <fullName evidence="6">ATP-binding protein</fullName>
    </recommendedName>
</protein>
<feature type="region of interest" description="Disordered" evidence="1">
    <location>
        <begin position="1"/>
        <end position="28"/>
    </location>
</feature>
<feature type="compositionally biased region" description="Gly residues" evidence="1">
    <location>
        <begin position="1"/>
        <end position="10"/>
    </location>
</feature>
<dbReference type="InterPro" id="IPR036890">
    <property type="entry name" value="HATPase_C_sf"/>
</dbReference>
<dbReference type="SUPFAM" id="SSF55874">
    <property type="entry name" value="ATPase domain of HSP90 chaperone/DNA topoisomerase II/histidine kinase"/>
    <property type="match status" value="1"/>
</dbReference>
<evidence type="ECO:0000259" key="3">
    <source>
        <dbReference type="Pfam" id="PF24410"/>
    </source>
</evidence>
<dbReference type="InterPro" id="IPR056506">
    <property type="entry name" value="iHD-CE"/>
</dbReference>
<dbReference type="Pfam" id="PF24410">
    <property type="entry name" value="wHTH-HSP90_Na-assoc"/>
    <property type="match status" value="4"/>
</dbReference>
<dbReference type="PRINTS" id="PR00775">
    <property type="entry name" value="HEATSHOCK90"/>
</dbReference>
<sequence>MRGKGNGGQGDAPRGGVQGNDFGGPAVFQQGERNEQHIQVNVFAGVVPLPPPDAPADASAHPEPWVALAEGSRAWDYVAEGCDAEPLRQEAVVVARRLAVARDEAADALAGDPWHDEGLAERIALRTDWLFTNVWAANGISISPVEAALLSLLPLLHHTRLARRAVAQLPMGPLNLSPKPSAGADRARYERFLHRSDRLVRRARTLGSDGGEIGWWLFHRWLAYDQDLAQEPWVPDLLSAAGPASGAFTAETLKRLLTAPDASPHELCGIDGLPHLQPPRWITPDRGQEQQLREQLVGVAFAVAQRLAIDITELSPTIVQHLGTAHPVSLAELRDTVAKAEWERRANGKERRLHARCHHNAVMAALRDHAARLDALLRAVHRAGGHGSWPQELCELPVYAGADAVVQVDRGGDELPPRDAVRFRFDENAVQELLVGEQLYRDSSLAVRELYQNALDACRYRRARVRAKAQDDGLAADAYRYDGEITFRQGEDERGRPFLSCTDNGVGMGEEELTGVFSEAGARFVDQPKYLAEKAKWAQLAEPVTLHPNSRFGIGVLSYFMLADEIEVTTRRMRESGEIGRRLRVRITGPGEFFQVDECKEQGGGPGTTVKLFLREDKQGSSAAETLRKLLGVAEFRTTVWEEGGESPIQAWEPRALLPRENRDEGLHACGTVVRWDGAGGQVFWCEEGGGLLVDGLLVELPRQASWQGQIQGAVVNLVGQEQVVLSVDRTRVLNDVESKIRGLLKAAVGKLTRDAPHLLSHSWIRGVYANSSWIGATVASAAIVAGLPIPLSKGGPVSGMCPLGFFPGDEDLLVPSRWIDPYSSGRRQSRVSDILPDPVFLWRILAHRPKEFISALRSLVPEIEAVGQVLPALPTDSELLGAGSLLWSVPIIGGLDPAWVLEVAEHAGSTPRSVVERAALLGIEGLESGRYPDTTTPDPVDKKLLSSQPWYAIGCPVTIVNLLHAQRETGLSLSEARNRLAAYGFTIAQEFEMTEELSRRDASILGLGIGVHPRWLGGYLGTPAHLAACAVDLDITVTEVCQRLTHFGIKCNRIGLPERPSEVDCDLLHLLNSATNNGSDARVSPGCLLWLVHKLGERAADVAARLSNLGFTVPNLPSGAWVDRRAVDLLSKGLDGHAPWLDARAEVPLSHLVAASWEAVQDPLVLEEQLDMWGFVVTQSSGQVDRERNDVILISRALDGDSPWLQWPRPVPLQHVFRAAHRLQWPLPRVADRLRYLGHTVPDLAETIRAALARVPMAGG</sequence>
<evidence type="ECO:0000256" key="1">
    <source>
        <dbReference type="SAM" id="MobiDB-lite"/>
    </source>
</evidence>
<keyword evidence="5" id="KW-1185">Reference proteome</keyword>
<proteinExistence type="predicted"/>
<name>A0ABV3INI1_9ACTN</name>
<dbReference type="RefSeq" id="WP_366086768.1">
    <property type="nucleotide sequence ID" value="NZ_JBFASG010000003.1"/>
</dbReference>
<dbReference type="Pfam" id="PF24401">
    <property type="entry name" value="iHD-CE"/>
    <property type="match status" value="1"/>
</dbReference>
<evidence type="ECO:0000313" key="4">
    <source>
        <dbReference type="EMBL" id="MEV4922040.1"/>
    </source>
</evidence>
<dbReference type="EMBL" id="JBFASG010000003">
    <property type="protein sequence ID" value="MEV4922040.1"/>
    <property type="molecule type" value="Genomic_DNA"/>
</dbReference>
<evidence type="ECO:0000259" key="2">
    <source>
        <dbReference type="Pfam" id="PF24401"/>
    </source>
</evidence>
<gene>
    <name evidence="4" type="ORF">AB0L03_04195</name>
</gene>
<feature type="domain" description="wHTH-Hsp90 Na associated" evidence="3">
    <location>
        <begin position="999"/>
        <end position="1049"/>
    </location>
</feature>
<feature type="domain" description="wHTH-Hsp90 Na associated" evidence="3">
    <location>
        <begin position="937"/>
        <end position="986"/>
    </location>
</feature>
<dbReference type="InterPro" id="IPR056507">
    <property type="entry name" value="wHTH-HSP90_Na-assoc"/>
</dbReference>
<dbReference type="Proteomes" id="UP001552479">
    <property type="component" value="Unassembled WGS sequence"/>
</dbReference>
<evidence type="ECO:0000313" key="5">
    <source>
        <dbReference type="Proteomes" id="UP001552479"/>
    </source>
</evidence>
<dbReference type="InterPro" id="IPR020575">
    <property type="entry name" value="Hsp90_N"/>
</dbReference>
<organism evidence="4 5">
    <name type="scientific">Streptomyces roseoverticillatus</name>
    <dbReference type="NCBI Taxonomy" id="66429"/>
    <lineage>
        <taxon>Bacteria</taxon>
        <taxon>Bacillati</taxon>
        <taxon>Actinomycetota</taxon>
        <taxon>Actinomycetes</taxon>
        <taxon>Kitasatosporales</taxon>
        <taxon>Streptomycetaceae</taxon>
        <taxon>Streptomyces</taxon>
    </lineage>
</organism>
<comment type="caution">
    <text evidence="4">The sequence shown here is derived from an EMBL/GenBank/DDBJ whole genome shotgun (WGS) entry which is preliminary data.</text>
</comment>
<feature type="domain" description="iHD-CE" evidence="2">
    <location>
        <begin position="65"/>
        <end position="405"/>
    </location>
</feature>
<feature type="domain" description="wHTH-Hsp90 Na associated" evidence="3">
    <location>
        <begin position="1190"/>
        <end position="1240"/>
    </location>
</feature>
<accession>A0ABV3INI1</accession>
<dbReference type="Gene3D" id="3.30.565.10">
    <property type="entry name" value="Histidine kinase-like ATPase, C-terminal domain"/>
    <property type="match status" value="1"/>
</dbReference>
<reference evidence="4 5" key="1">
    <citation type="submission" date="2024-06" db="EMBL/GenBank/DDBJ databases">
        <title>The Natural Products Discovery Center: Release of the First 8490 Sequenced Strains for Exploring Actinobacteria Biosynthetic Diversity.</title>
        <authorList>
            <person name="Kalkreuter E."/>
            <person name="Kautsar S.A."/>
            <person name="Yang D."/>
            <person name="Bader C.D."/>
            <person name="Teijaro C.N."/>
            <person name="Fluegel L."/>
            <person name="Davis C.M."/>
            <person name="Simpson J.R."/>
            <person name="Lauterbach L."/>
            <person name="Steele A.D."/>
            <person name="Gui C."/>
            <person name="Meng S."/>
            <person name="Li G."/>
            <person name="Viehrig K."/>
            <person name="Ye F."/>
            <person name="Su P."/>
            <person name="Kiefer A.F."/>
            <person name="Nichols A."/>
            <person name="Cepeda A.J."/>
            <person name="Yan W."/>
            <person name="Fan B."/>
            <person name="Jiang Y."/>
            <person name="Adhikari A."/>
            <person name="Zheng C.-J."/>
            <person name="Schuster L."/>
            <person name="Cowan T.M."/>
            <person name="Smanski M.J."/>
            <person name="Chevrette M.G."/>
            <person name="De Carvalho L.P.S."/>
            <person name="Shen B."/>
        </authorList>
    </citation>
    <scope>NUCLEOTIDE SEQUENCE [LARGE SCALE GENOMIC DNA]</scope>
    <source>
        <strain evidence="4 5">NPDC053791</strain>
    </source>
</reference>
<feature type="domain" description="wHTH-Hsp90 Na associated" evidence="3">
    <location>
        <begin position="1123"/>
        <end position="1160"/>
    </location>
</feature>